<evidence type="ECO:0000313" key="1">
    <source>
        <dbReference type="EMBL" id="JAD48335.1"/>
    </source>
</evidence>
<dbReference type="AlphaFoldDB" id="A0A0A9AHA3"/>
<name>A0A0A9AHA3_ARUDO</name>
<reference evidence="1" key="1">
    <citation type="submission" date="2014-09" db="EMBL/GenBank/DDBJ databases">
        <authorList>
            <person name="Magalhaes I.L.F."/>
            <person name="Oliveira U."/>
            <person name="Santos F.R."/>
            <person name="Vidigal T.H.D.A."/>
            <person name="Brescovit A.D."/>
            <person name="Santos A.J."/>
        </authorList>
    </citation>
    <scope>NUCLEOTIDE SEQUENCE</scope>
    <source>
        <tissue evidence="1">Shoot tissue taken approximately 20 cm above the soil surface</tissue>
    </source>
</reference>
<proteinExistence type="predicted"/>
<accession>A0A0A9AHA3</accession>
<organism evidence="1">
    <name type="scientific">Arundo donax</name>
    <name type="common">Giant reed</name>
    <name type="synonym">Donax arundinaceus</name>
    <dbReference type="NCBI Taxonomy" id="35708"/>
    <lineage>
        <taxon>Eukaryota</taxon>
        <taxon>Viridiplantae</taxon>
        <taxon>Streptophyta</taxon>
        <taxon>Embryophyta</taxon>
        <taxon>Tracheophyta</taxon>
        <taxon>Spermatophyta</taxon>
        <taxon>Magnoliopsida</taxon>
        <taxon>Liliopsida</taxon>
        <taxon>Poales</taxon>
        <taxon>Poaceae</taxon>
        <taxon>PACMAD clade</taxon>
        <taxon>Arundinoideae</taxon>
        <taxon>Arundineae</taxon>
        <taxon>Arundo</taxon>
    </lineage>
</organism>
<reference evidence="1" key="2">
    <citation type="journal article" date="2015" name="Data Brief">
        <title>Shoot transcriptome of the giant reed, Arundo donax.</title>
        <authorList>
            <person name="Barrero R.A."/>
            <person name="Guerrero F.D."/>
            <person name="Moolhuijzen P."/>
            <person name="Goolsby J.A."/>
            <person name="Tidwell J."/>
            <person name="Bellgard S.E."/>
            <person name="Bellgard M.I."/>
        </authorList>
    </citation>
    <scope>NUCLEOTIDE SEQUENCE</scope>
    <source>
        <tissue evidence="1">Shoot tissue taken approximately 20 cm above the soil surface</tissue>
    </source>
</reference>
<protein>
    <submittedName>
        <fullName evidence="1">Uncharacterized protein</fullName>
    </submittedName>
</protein>
<dbReference type="EMBL" id="GBRH01249560">
    <property type="protein sequence ID" value="JAD48335.1"/>
    <property type="molecule type" value="Transcribed_RNA"/>
</dbReference>
<sequence length="20" mass="2363">MAWYGNKLINITTLLITQLR</sequence>